<dbReference type="FunFam" id="3.20.20.80:FF:000060">
    <property type="entry name" value="Lysozyme M1"/>
    <property type="match status" value="1"/>
</dbReference>
<name>A0A4Q8AAI7_9MICC</name>
<dbReference type="Proteomes" id="UP000292685">
    <property type="component" value="Unassembled WGS sequence"/>
</dbReference>
<evidence type="ECO:0000256" key="8">
    <source>
        <dbReference type="ARBA" id="ARBA00022801"/>
    </source>
</evidence>
<keyword evidence="8" id="KW-0378">Hydrolase</keyword>
<feature type="signal peptide" evidence="13">
    <location>
        <begin position="1"/>
        <end position="30"/>
    </location>
</feature>
<comment type="caution">
    <text evidence="14">The sequence shown here is derived from an EMBL/GenBank/DDBJ whole genome shotgun (WGS) entry which is preliminary data.</text>
</comment>
<evidence type="ECO:0000256" key="10">
    <source>
        <dbReference type="ARBA" id="ARBA00023295"/>
    </source>
</evidence>
<organism evidence="14 15">
    <name type="scientific">Zhihengliuella halotolerans</name>
    <dbReference type="NCBI Taxonomy" id="370736"/>
    <lineage>
        <taxon>Bacteria</taxon>
        <taxon>Bacillati</taxon>
        <taxon>Actinomycetota</taxon>
        <taxon>Actinomycetes</taxon>
        <taxon>Micrococcales</taxon>
        <taxon>Micrococcaceae</taxon>
        <taxon>Zhihengliuella</taxon>
    </lineage>
</organism>
<keyword evidence="7" id="KW-0081">Bacteriolytic enzyme</keyword>
<dbReference type="EC" id="3.2.1.17" evidence="4"/>
<evidence type="ECO:0000256" key="5">
    <source>
        <dbReference type="ARBA" id="ARBA00022525"/>
    </source>
</evidence>
<evidence type="ECO:0000256" key="1">
    <source>
        <dbReference type="ARBA" id="ARBA00000632"/>
    </source>
</evidence>
<comment type="function">
    <text evidence="11">This enzyme has both lysozyme (acetylmuramidase) and diacetylmuramidase activities.</text>
</comment>
<dbReference type="GO" id="GO:0031640">
    <property type="term" value="P:killing of cells of another organism"/>
    <property type="evidence" value="ECO:0007669"/>
    <property type="project" value="UniProtKB-KW"/>
</dbReference>
<evidence type="ECO:0000256" key="12">
    <source>
        <dbReference type="SAM" id="MobiDB-lite"/>
    </source>
</evidence>
<sequence length="740" mass="77786">MINAVRSPLTALAAAVLVATTALGSSPALAATTPAPEPEAAQSSATASPLPATDAPSPTAAAETLRAESDDAAAAAIAIWEAFGAGTVGNAARLELAAAAYEVLGLPGVDLGATQSRIAETGEATVPTREELLAYADGLTELAGEDDTVAAARGAFERSAPATAFSARTSYRPPGVLGIDVSNHQGTVDWKYAWGQGSRFAYVKATEGTRTQNIKNAHFNTQYTGAGQQGMLRGAYHFALPASSSGAAQADYFVASGGGWSADGKTLPPLLDIESNPYSAPVHPDGKGDRCYGMTTAQLATWIRDFGKRVEHRTGRLPMIYTGRDFWDTCMKGDTTLRSWPLHVAAYPEKTNQPKNPRQLPAGWTTFNMWQYTDESDLGDRTRPFDANVFNGDLQGLKDFAQNRRSTPYRMTTDYLGVDVWDASLQDTITRMRSKRLYGDTRYSTAAAVSKQTFPSGSRNVVVASGQDFPDALSASSLARRLNAPLLIVQKSGVPSPTMTELKRLKPSNIHIVGGKGAITGATATKLAAVAPVKRHHGATRYETAADVASNFPSAGTVYLATGKDFPDALSLAAVAAKRKLPLLLTSTDTLPKATADQLRRLKPTHVAIAGGTSVVSTSVEAQVKRILPNVKIVRFSGADRYATSAAIAKSYWPNTTSPTSNGAQRQFYANGSSFADGLTGAVAAAYNDAPLMLARKACLPASIASAQASMNGWTSVLVGGPAALSATAVYGTDGHLKRC</sequence>
<dbReference type="InterPro" id="IPR018077">
    <property type="entry name" value="Glyco_hydro_fam25_subgr"/>
</dbReference>
<evidence type="ECO:0000313" key="14">
    <source>
        <dbReference type="EMBL" id="RZU60509.1"/>
    </source>
</evidence>
<comment type="similarity">
    <text evidence="3">Belongs to the glycosyl hydrolase 25 family.</text>
</comment>
<comment type="catalytic activity">
    <reaction evidence="1">
        <text>Hydrolysis of (1-&gt;4)-beta-linkages between N-acetylmuramic acid and N-acetyl-D-glucosamine residues in a peptidoglycan and between N-acetyl-D-glucosamine residues in chitodextrins.</text>
        <dbReference type="EC" id="3.2.1.17"/>
    </reaction>
</comment>
<gene>
    <name evidence="14" type="ORF">EV380_0039</name>
</gene>
<dbReference type="GO" id="GO:0016998">
    <property type="term" value="P:cell wall macromolecule catabolic process"/>
    <property type="evidence" value="ECO:0007669"/>
    <property type="project" value="InterPro"/>
</dbReference>
<keyword evidence="9" id="KW-1015">Disulfide bond</keyword>
<dbReference type="Gene3D" id="3.20.20.80">
    <property type="entry name" value="Glycosidases"/>
    <property type="match status" value="1"/>
</dbReference>
<dbReference type="GO" id="GO:0005576">
    <property type="term" value="C:extracellular region"/>
    <property type="evidence" value="ECO:0007669"/>
    <property type="project" value="UniProtKB-SubCell"/>
</dbReference>
<evidence type="ECO:0000256" key="3">
    <source>
        <dbReference type="ARBA" id="ARBA00010646"/>
    </source>
</evidence>
<dbReference type="Pfam" id="PF01183">
    <property type="entry name" value="Glyco_hydro_25"/>
    <property type="match status" value="1"/>
</dbReference>
<dbReference type="PROSITE" id="PS51904">
    <property type="entry name" value="GLYCOSYL_HYDROL_F25_2"/>
    <property type="match status" value="1"/>
</dbReference>
<dbReference type="GO" id="GO:0009253">
    <property type="term" value="P:peptidoglycan catabolic process"/>
    <property type="evidence" value="ECO:0007669"/>
    <property type="project" value="InterPro"/>
</dbReference>
<keyword evidence="6" id="KW-0929">Antimicrobial</keyword>
<proteinExistence type="inferred from homology"/>
<dbReference type="SUPFAM" id="SSF51445">
    <property type="entry name" value="(Trans)glycosidases"/>
    <property type="match status" value="1"/>
</dbReference>
<evidence type="ECO:0000256" key="7">
    <source>
        <dbReference type="ARBA" id="ARBA00022638"/>
    </source>
</evidence>
<dbReference type="RefSeq" id="WP_130448522.1">
    <property type="nucleotide sequence ID" value="NZ_SHLA01000001.1"/>
</dbReference>
<protein>
    <recommendedName>
        <fullName evidence="4">lysozyme</fullName>
        <ecNumber evidence="4">3.2.1.17</ecNumber>
    </recommendedName>
</protein>
<evidence type="ECO:0000256" key="9">
    <source>
        <dbReference type="ARBA" id="ARBA00023157"/>
    </source>
</evidence>
<evidence type="ECO:0000256" key="4">
    <source>
        <dbReference type="ARBA" id="ARBA00012732"/>
    </source>
</evidence>
<keyword evidence="15" id="KW-1185">Reference proteome</keyword>
<evidence type="ECO:0000256" key="2">
    <source>
        <dbReference type="ARBA" id="ARBA00004613"/>
    </source>
</evidence>
<dbReference type="Pfam" id="PF04122">
    <property type="entry name" value="CW_binding_2"/>
    <property type="match status" value="3"/>
</dbReference>
<dbReference type="EMBL" id="SHLA01000001">
    <property type="protein sequence ID" value="RZU60509.1"/>
    <property type="molecule type" value="Genomic_DNA"/>
</dbReference>
<keyword evidence="10" id="KW-0326">Glycosidase</keyword>
<evidence type="ECO:0000313" key="15">
    <source>
        <dbReference type="Proteomes" id="UP000292685"/>
    </source>
</evidence>
<reference evidence="14 15" key="1">
    <citation type="submission" date="2019-02" db="EMBL/GenBank/DDBJ databases">
        <title>Sequencing the genomes of 1000 actinobacteria strains.</title>
        <authorList>
            <person name="Klenk H.-P."/>
        </authorList>
    </citation>
    <scope>NUCLEOTIDE SEQUENCE [LARGE SCALE GENOMIC DNA]</scope>
    <source>
        <strain evidence="14 15">DSM 17364</strain>
    </source>
</reference>
<evidence type="ECO:0000256" key="11">
    <source>
        <dbReference type="ARBA" id="ARBA00055588"/>
    </source>
</evidence>
<comment type="subcellular location">
    <subcellularLocation>
        <location evidence="2">Secreted</location>
    </subcellularLocation>
</comment>
<dbReference type="InterPro" id="IPR007253">
    <property type="entry name" value="Cell_wall-bd_2"/>
</dbReference>
<keyword evidence="13" id="KW-0732">Signal</keyword>
<feature type="region of interest" description="Disordered" evidence="12">
    <location>
        <begin position="29"/>
        <end position="58"/>
    </location>
</feature>
<evidence type="ECO:0000256" key="6">
    <source>
        <dbReference type="ARBA" id="ARBA00022529"/>
    </source>
</evidence>
<keyword evidence="5" id="KW-0964">Secreted</keyword>
<dbReference type="InterPro" id="IPR017853">
    <property type="entry name" value="GH"/>
</dbReference>
<dbReference type="InterPro" id="IPR051922">
    <property type="entry name" value="Bact_Sporulation_Assoc"/>
</dbReference>
<accession>A0A4Q8AAI7</accession>
<dbReference type="OrthoDB" id="287365at2"/>
<dbReference type="GO" id="GO:0042742">
    <property type="term" value="P:defense response to bacterium"/>
    <property type="evidence" value="ECO:0007669"/>
    <property type="project" value="UniProtKB-KW"/>
</dbReference>
<dbReference type="InterPro" id="IPR002053">
    <property type="entry name" value="Glyco_hydro_25"/>
</dbReference>
<dbReference type="SMART" id="SM00641">
    <property type="entry name" value="Glyco_25"/>
    <property type="match status" value="1"/>
</dbReference>
<dbReference type="AlphaFoldDB" id="A0A4Q8AAI7"/>
<evidence type="ECO:0000256" key="13">
    <source>
        <dbReference type="SAM" id="SignalP"/>
    </source>
</evidence>
<dbReference type="PANTHER" id="PTHR30032">
    <property type="entry name" value="N-ACETYLMURAMOYL-L-ALANINE AMIDASE-RELATED"/>
    <property type="match status" value="1"/>
</dbReference>
<dbReference type="PANTHER" id="PTHR30032:SF8">
    <property type="entry name" value="GERMINATION-SPECIFIC N-ACETYLMURAMOYL-L-ALANINE AMIDASE"/>
    <property type="match status" value="1"/>
</dbReference>
<dbReference type="GO" id="GO:0003796">
    <property type="term" value="F:lysozyme activity"/>
    <property type="evidence" value="ECO:0007669"/>
    <property type="project" value="UniProtKB-EC"/>
</dbReference>
<dbReference type="Gene3D" id="3.40.50.12090">
    <property type="match status" value="2"/>
</dbReference>
<feature type="chain" id="PRO_5020567255" description="lysozyme" evidence="13">
    <location>
        <begin position="31"/>
        <end position="740"/>
    </location>
</feature>